<proteinExistence type="predicted"/>
<organism evidence="1 2">
    <name type="scientific">Richelia sinica FACHB-800</name>
    <dbReference type="NCBI Taxonomy" id="1357546"/>
    <lineage>
        <taxon>Bacteria</taxon>
        <taxon>Bacillati</taxon>
        <taxon>Cyanobacteriota</taxon>
        <taxon>Cyanophyceae</taxon>
        <taxon>Nostocales</taxon>
        <taxon>Nostocaceae</taxon>
        <taxon>Richelia</taxon>
    </lineage>
</organism>
<protein>
    <recommendedName>
        <fullName evidence="3">PEP-CTERM protein-sorting domain-containing protein</fullName>
    </recommendedName>
</protein>
<dbReference type="EMBL" id="CP021056">
    <property type="protein sequence ID" value="QXE23587.1"/>
    <property type="molecule type" value="Genomic_DNA"/>
</dbReference>
<evidence type="ECO:0000313" key="2">
    <source>
        <dbReference type="Proteomes" id="UP000683511"/>
    </source>
</evidence>
<dbReference type="RefSeq" id="WP_190605847.1">
    <property type="nucleotide sequence ID" value="NZ_CP021056.1"/>
</dbReference>
<evidence type="ECO:0008006" key="3">
    <source>
        <dbReference type="Google" id="ProtNLM"/>
    </source>
</evidence>
<dbReference type="SUPFAM" id="SSF75011">
    <property type="entry name" value="3-carboxy-cis,cis-mucoante lactonizing enzyme"/>
    <property type="match status" value="1"/>
</dbReference>
<dbReference type="InterPro" id="IPR011042">
    <property type="entry name" value="6-blade_b-propeller_TolB-like"/>
</dbReference>
<reference evidence="1" key="1">
    <citation type="submission" date="2017-04" db="EMBL/GenBank/DDBJ databases">
        <title>Genome deletions in a multicellular cyanobacterial endosymbiont for morphological adaptation in marine diatoms.</title>
        <authorList>
            <person name="Wang Y."/>
            <person name="Gao H."/>
            <person name="Li R."/>
            <person name="Xu X."/>
        </authorList>
    </citation>
    <scope>NUCLEOTIDE SEQUENCE</scope>
    <source>
        <strain evidence="1">FACHB 800</strain>
    </source>
</reference>
<dbReference type="PANTHER" id="PTHR24104:SF25">
    <property type="entry name" value="PROTEIN LIN-41"/>
    <property type="match status" value="1"/>
</dbReference>
<evidence type="ECO:0000313" key="1">
    <source>
        <dbReference type="EMBL" id="QXE23587.1"/>
    </source>
</evidence>
<gene>
    <name evidence="1" type="ORF">B6N60_02277</name>
</gene>
<dbReference type="InterPro" id="IPR050952">
    <property type="entry name" value="TRIM-NHL_E3_ligases"/>
</dbReference>
<dbReference type="KEGG" id="rsin:B6N60_02277"/>
<sequence>MKTINKQSFALPASLLLGTFGIFCFDVNQANATLLISNSGSNTITIFDEQTGSFLGDFTTPGNGGLRDPDDLTFGPDGNLYVSNGGSSALNLFDSLYPNDSAVLRFSRTGEFLGVAASGNELIRPYGNAFGPDGMLYVSSFRTNQILKFNPTTGEFLGVFASDNNNGQGSLNGLNGPNDLLFGPDGSLYVTTQGSANDQNGDLDYLYDSQVLRYSPEQVAGIEPTTNPSVFVSQPTPLPESFGFVSLLGLALAPNNDIVVSDFAGGIRRYNSAGNLVDIISTNYTNTIYSSNFIGNLTFGNGAFSNNLYVAGFDFTQNNIGSILAFNGATGSETSFTGVAFSNPNLVRSIGITAVPVPEKSTLVWSLITFGALCAISQKKRKNKFMPMSN</sequence>
<dbReference type="PANTHER" id="PTHR24104">
    <property type="entry name" value="E3 UBIQUITIN-PROTEIN LIGASE NHLRC1-RELATED"/>
    <property type="match status" value="1"/>
</dbReference>
<dbReference type="Gene3D" id="2.130.10.10">
    <property type="entry name" value="YVTN repeat-like/Quinoprotein amine dehydrogenase"/>
    <property type="match status" value="1"/>
</dbReference>
<dbReference type="Gene3D" id="2.120.10.30">
    <property type="entry name" value="TolB, C-terminal domain"/>
    <property type="match status" value="1"/>
</dbReference>
<accession>A0A975T7J4</accession>
<dbReference type="Proteomes" id="UP000683511">
    <property type="component" value="Chromosome"/>
</dbReference>
<keyword evidence="2" id="KW-1185">Reference proteome</keyword>
<dbReference type="GO" id="GO:0008270">
    <property type="term" value="F:zinc ion binding"/>
    <property type="evidence" value="ECO:0007669"/>
    <property type="project" value="UniProtKB-KW"/>
</dbReference>
<dbReference type="AlphaFoldDB" id="A0A975T7J4"/>
<dbReference type="InterPro" id="IPR015943">
    <property type="entry name" value="WD40/YVTN_repeat-like_dom_sf"/>
</dbReference>
<name>A0A975T7J4_9NOST</name>